<gene>
    <name evidence="9" type="ORF">PFL1_03006</name>
</gene>
<dbReference type="GO" id="GO:0071038">
    <property type="term" value="P:TRAMP-dependent tRNA surveillance pathway"/>
    <property type="evidence" value="ECO:0007669"/>
    <property type="project" value="TreeGrafter"/>
</dbReference>
<dbReference type="GO" id="GO:0000177">
    <property type="term" value="C:cytoplasmic exosome (RNase complex)"/>
    <property type="evidence" value="ECO:0007669"/>
    <property type="project" value="TreeGrafter"/>
</dbReference>
<dbReference type="PANTHER" id="PTHR21321:SF1">
    <property type="entry name" value="EXOSOME COMPLEX COMPONENT RRP40"/>
    <property type="match status" value="1"/>
</dbReference>
<keyword evidence="3" id="KW-0698">rRNA processing</keyword>
<dbReference type="InterPro" id="IPR026699">
    <property type="entry name" value="Exosome_RNA_bind1/RRP40/RRP4"/>
</dbReference>
<reference evidence="9 10" key="1">
    <citation type="journal article" date="2013" name="Plant Cell">
        <title>The transition from a phytopathogenic smut ancestor to an anamorphic biocontrol agent deciphered by comparative whole-genome analysis.</title>
        <authorList>
            <person name="Lefebvre F."/>
            <person name="Joly D.L."/>
            <person name="Labbe C."/>
            <person name="Teichmann B."/>
            <person name="Linning R."/>
            <person name="Belzile F."/>
            <person name="Bakkeren G."/>
            <person name="Belanger R.R."/>
        </authorList>
    </citation>
    <scope>NUCLEOTIDE SEQUENCE [LARGE SCALE GENOMIC DNA]</scope>
    <source>
        <strain evidence="9 10">PF-1</strain>
    </source>
</reference>
<evidence type="ECO:0000256" key="1">
    <source>
        <dbReference type="ARBA" id="ARBA00004604"/>
    </source>
</evidence>
<comment type="similarity">
    <text evidence="2">Belongs to the RRP40 family.</text>
</comment>
<dbReference type="RefSeq" id="XP_007878714.1">
    <property type="nucleotide sequence ID" value="XM_007880523.1"/>
</dbReference>
<dbReference type="SUPFAM" id="SSF50249">
    <property type="entry name" value="Nucleic acid-binding proteins"/>
    <property type="match status" value="1"/>
</dbReference>
<dbReference type="Pfam" id="PF21262">
    <property type="entry name" value="RRP40_S1"/>
    <property type="match status" value="1"/>
</dbReference>
<dbReference type="AlphaFoldDB" id="A0A061HF26"/>
<dbReference type="InterPro" id="IPR037319">
    <property type="entry name" value="Rrp40_S1"/>
</dbReference>
<feature type="domain" description="Exosome complex exonuclease Rrp40 N-terminal" evidence="8">
    <location>
        <begin position="31"/>
        <end position="85"/>
    </location>
</feature>
<evidence type="ECO:0000256" key="4">
    <source>
        <dbReference type="ARBA" id="ARBA00022835"/>
    </source>
</evidence>
<keyword evidence="4" id="KW-0271">Exosome</keyword>
<dbReference type="InterPro" id="IPR036612">
    <property type="entry name" value="KH_dom_type_1_sf"/>
</dbReference>
<dbReference type="GO" id="GO:0034475">
    <property type="term" value="P:U4 snRNA 3'-end processing"/>
    <property type="evidence" value="ECO:0007669"/>
    <property type="project" value="TreeGrafter"/>
</dbReference>
<sequence>MTVVLPGDTISLASTSTLPLGGGGGGGGGAIKLGPGLLPSPTSPHTALTAIRPGALGHLSSAGSGSGIGKSRSSEGWWVETNTTRYVPAPNDSIIGQITNKGAESYTVHLSAAHSAILPVLSFEGATKRHKPNLAIGTLVYARLLSADRFTEPELTCIDPQTGKAEGYGELTATNARGVPQGVAMAYRVSTGLARSLVRPKHDLLRTVAKSITFEAAIGVNGFVWIRAANVAQVVAVGKILKLADQHAVDFDSSRLARPADDRMHTDDDDDDEVEGWDADEIVRHRASLDAKTIKAILNESL</sequence>
<dbReference type="GO" id="GO:0003723">
    <property type="term" value="F:RNA binding"/>
    <property type="evidence" value="ECO:0007669"/>
    <property type="project" value="UniProtKB-KW"/>
</dbReference>
<dbReference type="HOGENOM" id="CLU_069847_1_1_1"/>
<feature type="domain" description="K Homology" evidence="7">
    <location>
        <begin position="187"/>
        <end position="231"/>
    </location>
</feature>
<dbReference type="GO" id="GO:0071034">
    <property type="term" value="P:CUT catabolic process"/>
    <property type="evidence" value="ECO:0007669"/>
    <property type="project" value="TreeGrafter"/>
</dbReference>
<organism evidence="9 10">
    <name type="scientific">Pseudozyma flocculosa PF-1</name>
    <dbReference type="NCBI Taxonomy" id="1277687"/>
    <lineage>
        <taxon>Eukaryota</taxon>
        <taxon>Fungi</taxon>
        <taxon>Dikarya</taxon>
        <taxon>Basidiomycota</taxon>
        <taxon>Ustilaginomycotina</taxon>
        <taxon>Ustilaginomycetes</taxon>
        <taxon>Ustilaginales</taxon>
        <taxon>Ustilaginaceae</taxon>
        <taxon>Pseudozyma</taxon>
    </lineage>
</organism>
<dbReference type="SUPFAM" id="SSF54791">
    <property type="entry name" value="Eukaryotic type KH-domain (KH-domain type I)"/>
    <property type="match status" value="1"/>
</dbReference>
<dbReference type="GO" id="GO:0071035">
    <property type="term" value="P:nuclear polyadenylation-dependent rRNA catabolic process"/>
    <property type="evidence" value="ECO:0007669"/>
    <property type="project" value="TreeGrafter"/>
</dbReference>
<protein>
    <recommendedName>
        <fullName evidence="6">Ribosomal RNA-processing protein 40</fullName>
    </recommendedName>
</protein>
<evidence type="ECO:0000259" key="7">
    <source>
        <dbReference type="Pfam" id="PF15985"/>
    </source>
</evidence>
<evidence type="ECO:0000256" key="5">
    <source>
        <dbReference type="ARBA" id="ARBA00022884"/>
    </source>
</evidence>
<evidence type="ECO:0000256" key="3">
    <source>
        <dbReference type="ARBA" id="ARBA00022552"/>
    </source>
</evidence>
<dbReference type="GO" id="GO:0071051">
    <property type="term" value="P:poly(A)-dependent snoRNA 3'-end processing"/>
    <property type="evidence" value="ECO:0007669"/>
    <property type="project" value="TreeGrafter"/>
</dbReference>
<dbReference type="GeneID" id="19317118"/>
<evidence type="ECO:0000256" key="6">
    <source>
        <dbReference type="ARBA" id="ARBA00030615"/>
    </source>
</evidence>
<dbReference type="GO" id="GO:0000176">
    <property type="term" value="C:nuclear exosome (RNase complex)"/>
    <property type="evidence" value="ECO:0007669"/>
    <property type="project" value="TreeGrafter"/>
</dbReference>
<dbReference type="Pfam" id="PF18311">
    <property type="entry name" value="Rrp40_N"/>
    <property type="match status" value="1"/>
</dbReference>
<evidence type="ECO:0000259" key="8">
    <source>
        <dbReference type="Pfam" id="PF18311"/>
    </source>
</evidence>
<dbReference type="Gene3D" id="2.40.50.140">
    <property type="entry name" value="Nucleic acid-binding proteins"/>
    <property type="match status" value="1"/>
</dbReference>
<evidence type="ECO:0000313" key="9">
    <source>
        <dbReference type="EMBL" id="EPQ29251.1"/>
    </source>
</evidence>
<dbReference type="InterPro" id="IPR012340">
    <property type="entry name" value="NA-bd_OB-fold"/>
</dbReference>
<evidence type="ECO:0000256" key="2">
    <source>
        <dbReference type="ARBA" id="ARBA00007841"/>
    </source>
</evidence>
<dbReference type="GO" id="GO:0000467">
    <property type="term" value="P:exonucleolytic trimming to generate mature 3'-end of 5.8S rRNA from tricistronic rRNA transcript (SSU-rRNA, 5.8S rRNA, LSU-rRNA)"/>
    <property type="evidence" value="ECO:0007669"/>
    <property type="project" value="TreeGrafter"/>
</dbReference>
<dbReference type="Pfam" id="PF15985">
    <property type="entry name" value="KH_6"/>
    <property type="match status" value="1"/>
</dbReference>
<dbReference type="CDD" id="cd05790">
    <property type="entry name" value="S1_Rrp40"/>
    <property type="match status" value="1"/>
</dbReference>
<dbReference type="Proteomes" id="UP000053664">
    <property type="component" value="Unassembled WGS sequence"/>
</dbReference>
<keyword evidence="5" id="KW-0694">RNA-binding</keyword>
<dbReference type="GO" id="GO:0005730">
    <property type="term" value="C:nucleolus"/>
    <property type="evidence" value="ECO:0007669"/>
    <property type="project" value="UniProtKB-SubCell"/>
</dbReference>
<dbReference type="InterPro" id="IPR004088">
    <property type="entry name" value="KH_dom_type_1"/>
</dbReference>
<dbReference type="InterPro" id="IPR041054">
    <property type="entry name" value="Rrp40_N_euk"/>
</dbReference>
<dbReference type="OrthoDB" id="340500at2759"/>
<evidence type="ECO:0000313" key="10">
    <source>
        <dbReference type="Proteomes" id="UP000053664"/>
    </source>
</evidence>
<accession>A0A061HF26</accession>
<dbReference type="PANTHER" id="PTHR21321">
    <property type="entry name" value="PNAS-3 RELATED"/>
    <property type="match status" value="1"/>
</dbReference>
<dbReference type="FunFam" id="2.40.50.140:FF:000112">
    <property type="entry name" value="Exosome complex component RRP40"/>
    <property type="match status" value="1"/>
</dbReference>
<proteinExistence type="inferred from homology"/>
<comment type="subcellular location">
    <subcellularLocation>
        <location evidence="1">Nucleus</location>
        <location evidence="1">Nucleolus</location>
    </subcellularLocation>
</comment>
<dbReference type="EMBL" id="KE361631">
    <property type="protein sequence ID" value="EPQ29251.1"/>
    <property type="molecule type" value="Genomic_DNA"/>
</dbReference>
<name>A0A061HF26_9BASI</name>
<dbReference type="eggNOG" id="KOG1004">
    <property type="taxonomic scope" value="Eukaryota"/>
</dbReference>
<dbReference type="Gene3D" id="3.30.1370.10">
    <property type="entry name" value="K Homology domain, type 1"/>
    <property type="match status" value="1"/>
</dbReference>
<dbReference type="KEGG" id="pfp:PFL1_03006"/>